<dbReference type="PANTHER" id="PTHR48090:SF8">
    <property type="entry name" value="GLYCOSYLTRANSFERASE CSBB-RELATED"/>
    <property type="match status" value="1"/>
</dbReference>
<feature type="transmembrane region" description="Helical" evidence="1">
    <location>
        <begin position="263"/>
        <end position="289"/>
    </location>
</feature>
<dbReference type="Pfam" id="PF00535">
    <property type="entry name" value="Glycos_transf_2"/>
    <property type="match status" value="1"/>
</dbReference>
<keyword evidence="1" id="KW-0812">Transmembrane</keyword>
<evidence type="ECO:0000259" key="2">
    <source>
        <dbReference type="Pfam" id="PF00535"/>
    </source>
</evidence>
<organism evidence="3 4">
    <name type="scientific">Candidatus Gottesmanbacteria bacterium GW2011_GWB1_44_11c</name>
    <dbReference type="NCBI Taxonomy" id="1618447"/>
    <lineage>
        <taxon>Bacteria</taxon>
        <taxon>Candidatus Gottesmaniibacteriota</taxon>
    </lineage>
</organism>
<feature type="transmembrane region" description="Helical" evidence="1">
    <location>
        <begin position="231"/>
        <end position="257"/>
    </location>
</feature>
<reference evidence="3 4" key="1">
    <citation type="journal article" date="2015" name="Nature">
        <title>rRNA introns, odd ribosomes, and small enigmatic genomes across a large radiation of phyla.</title>
        <authorList>
            <person name="Brown C.T."/>
            <person name="Hug L.A."/>
            <person name="Thomas B.C."/>
            <person name="Sharon I."/>
            <person name="Castelle C.J."/>
            <person name="Singh A."/>
            <person name="Wilkins M.J."/>
            <person name="Williams K.H."/>
            <person name="Banfield J.F."/>
        </authorList>
    </citation>
    <scope>NUCLEOTIDE SEQUENCE [LARGE SCALE GENOMIC DNA]</scope>
</reference>
<protein>
    <submittedName>
        <fullName evidence="3">Glycosyltransferase</fullName>
    </submittedName>
</protein>
<dbReference type="GO" id="GO:0005886">
    <property type="term" value="C:plasma membrane"/>
    <property type="evidence" value="ECO:0007669"/>
    <property type="project" value="TreeGrafter"/>
</dbReference>
<dbReference type="EMBL" id="LCHM01000001">
    <property type="protein sequence ID" value="KKT39153.1"/>
    <property type="molecule type" value="Genomic_DNA"/>
</dbReference>
<dbReference type="Proteomes" id="UP000034617">
    <property type="component" value="Unassembled WGS sequence"/>
</dbReference>
<dbReference type="InterPro" id="IPR029044">
    <property type="entry name" value="Nucleotide-diphossugar_trans"/>
</dbReference>
<evidence type="ECO:0000256" key="1">
    <source>
        <dbReference type="SAM" id="Phobius"/>
    </source>
</evidence>
<evidence type="ECO:0000313" key="4">
    <source>
        <dbReference type="Proteomes" id="UP000034617"/>
    </source>
</evidence>
<keyword evidence="1" id="KW-0472">Membrane</keyword>
<dbReference type="GO" id="GO:0016740">
    <property type="term" value="F:transferase activity"/>
    <property type="evidence" value="ECO:0007669"/>
    <property type="project" value="UniProtKB-KW"/>
</dbReference>
<proteinExistence type="predicted"/>
<name>A0A0G1GY94_9BACT</name>
<evidence type="ECO:0000313" key="3">
    <source>
        <dbReference type="EMBL" id="KKT39153.1"/>
    </source>
</evidence>
<keyword evidence="1" id="KW-1133">Transmembrane helix</keyword>
<gene>
    <name evidence="3" type="ORF">UW22_C0001G0064</name>
</gene>
<keyword evidence="3" id="KW-0808">Transferase</keyword>
<dbReference type="PANTHER" id="PTHR48090">
    <property type="entry name" value="UNDECAPRENYL-PHOSPHATE 4-DEOXY-4-FORMAMIDO-L-ARABINOSE TRANSFERASE-RELATED"/>
    <property type="match status" value="1"/>
</dbReference>
<dbReference type="Gene3D" id="3.90.550.10">
    <property type="entry name" value="Spore Coat Polysaccharide Biosynthesis Protein SpsA, Chain A"/>
    <property type="match status" value="1"/>
</dbReference>
<dbReference type="InterPro" id="IPR050256">
    <property type="entry name" value="Glycosyltransferase_2"/>
</dbReference>
<comment type="caution">
    <text evidence="3">The sequence shown here is derived from an EMBL/GenBank/DDBJ whole genome shotgun (WGS) entry which is preliminary data.</text>
</comment>
<feature type="domain" description="Glycosyltransferase 2-like" evidence="2">
    <location>
        <begin position="7"/>
        <end position="167"/>
    </location>
</feature>
<accession>A0A0G1GY94</accession>
<sequence length="315" mass="36662">MRKQLISIGISCYNEEENVGEAYRRLRKIIRGIKKYDFEYIFVDNGSLDKTRIEIHRLVQKDRAVRGVFLSRNFGPEASSQASFDFTKGDAVIWYPCDLQEPEELLPTFIKKWEEGYDSIIGIYTKLEDPMLIVFLRKAFYKIMRIISNVNIPINSSGFGLYTRRVVNAMMHLPEKYRFARGIRAWVGFSTAYIPYERKKRIHGKSSYSLISYFQHAQRSVFGFSYLPLDLLIWFGLILVFLSFLFIIIYILFFFLFGNPIKGAVTILVSIVFFGGVNLLALSIIGKYIQVIVEETKSRPTYIVEKTEKRGYICP</sequence>
<dbReference type="InterPro" id="IPR001173">
    <property type="entry name" value="Glyco_trans_2-like"/>
</dbReference>
<dbReference type="CDD" id="cd04187">
    <property type="entry name" value="DPM1_like_bac"/>
    <property type="match status" value="1"/>
</dbReference>
<dbReference type="AlphaFoldDB" id="A0A0G1GY94"/>
<dbReference type="SUPFAM" id="SSF53448">
    <property type="entry name" value="Nucleotide-diphospho-sugar transferases"/>
    <property type="match status" value="1"/>
</dbReference>